<accession>A0A8T0SVM7</accession>
<sequence>MAASFAPAGPCATCGGGGGGTGSPAAVGKTVDPDPSSAWWAASSSSFSSSSATVLGLVLFVLAKGGEILCIHGGVLFVRVAALVTDAGLWVCLPATVLAAMDCSASSFLYVSAADFHSKSTMRAGESRRWLLWRNHTLESFVEEEGGLTLVGVFVAGDRTSEARLSDGGVML</sequence>
<keyword evidence="2" id="KW-1185">Reference proteome</keyword>
<protein>
    <submittedName>
        <fullName evidence="1">Uncharacterized protein</fullName>
    </submittedName>
</protein>
<name>A0A8T0SVM7_PANVG</name>
<proteinExistence type="predicted"/>
<dbReference type="AlphaFoldDB" id="A0A8T0SVM7"/>
<dbReference type="EMBL" id="CM029045">
    <property type="protein sequence ID" value="KAG2602177.1"/>
    <property type="molecule type" value="Genomic_DNA"/>
</dbReference>
<dbReference type="Proteomes" id="UP000823388">
    <property type="component" value="Chromosome 5K"/>
</dbReference>
<comment type="caution">
    <text evidence="1">The sequence shown here is derived from an EMBL/GenBank/DDBJ whole genome shotgun (WGS) entry which is preliminary data.</text>
</comment>
<evidence type="ECO:0000313" key="1">
    <source>
        <dbReference type="EMBL" id="KAG2602177.1"/>
    </source>
</evidence>
<evidence type="ECO:0000313" key="2">
    <source>
        <dbReference type="Proteomes" id="UP000823388"/>
    </source>
</evidence>
<reference evidence="1" key="1">
    <citation type="submission" date="2020-05" db="EMBL/GenBank/DDBJ databases">
        <title>WGS assembly of Panicum virgatum.</title>
        <authorList>
            <person name="Lovell J.T."/>
            <person name="Jenkins J."/>
            <person name="Shu S."/>
            <person name="Juenger T.E."/>
            <person name="Schmutz J."/>
        </authorList>
    </citation>
    <scope>NUCLEOTIDE SEQUENCE</scope>
    <source>
        <strain evidence="1">AP13</strain>
    </source>
</reference>
<gene>
    <name evidence="1" type="ORF">PVAP13_5KG658607</name>
</gene>
<organism evidence="1 2">
    <name type="scientific">Panicum virgatum</name>
    <name type="common">Blackwell switchgrass</name>
    <dbReference type="NCBI Taxonomy" id="38727"/>
    <lineage>
        <taxon>Eukaryota</taxon>
        <taxon>Viridiplantae</taxon>
        <taxon>Streptophyta</taxon>
        <taxon>Embryophyta</taxon>
        <taxon>Tracheophyta</taxon>
        <taxon>Spermatophyta</taxon>
        <taxon>Magnoliopsida</taxon>
        <taxon>Liliopsida</taxon>
        <taxon>Poales</taxon>
        <taxon>Poaceae</taxon>
        <taxon>PACMAD clade</taxon>
        <taxon>Panicoideae</taxon>
        <taxon>Panicodae</taxon>
        <taxon>Paniceae</taxon>
        <taxon>Panicinae</taxon>
        <taxon>Panicum</taxon>
        <taxon>Panicum sect. Hiantes</taxon>
    </lineage>
</organism>